<dbReference type="Gene3D" id="1.10.287.380">
    <property type="entry name" value="Valyl-tRNA synthetase, C-terminal domain"/>
    <property type="match status" value="1"/>
</dbReference>
<dbReference type="Pfam" id="PF00005">
    <property type="entry name" value="ABC_tran"/>
    <property type="match status" value="2"/>
</dbReference>
<name>A0A1H9ES05_9SPIR</name>
<protein>
    <submittedName>
        <fullName evidence="5">ATP-binding cassette, subfamily F, uup</fullName>
    </submittedName>
</protein>
<dbReference type="GO" id="GO:0005524">
    <property type="term" value="F:ATP binding"/>
    <property type="evidence" value="ECO:0007669"/>
    <property type="project" value="UniProtKB-KW"/>
</dbReference>
<keyword evidence="2 5" id="KW-0067">ATP-binding</keyword>
<gene>
    <name evidence="5" type="ORF">SAMN04487977_103246</name>
</gene>
<feature type="compositionally biased region" description="Basic and acidic residues" evidence="3">
    <location>
        <begin position="637"/>
        <end position="651"/>
    </location>
</feature>
<evidence type="ECO:0000313" key="5">
    <source>
        <dbReference type="EMBL" id="SEQ27973.1"/>
    </source>
</evidence>
<dbReference type="InterPro" id="IPR027417">
    <property type="entry name" value="P-loop_NTPase"/>
</dbReference>
<keyword evidence="1" id="KW-0547">Nucleotide-binding</keyword>
<dbReference type="InterPro" id="IPR032781">
    <property type="entry name" value="ABC_tran_Xtn"/>
</dbReference>
<dbReference type="PROSITE" id="PS50893">
    <property type="entry name" value="ABC_TRANSPORTER_2"/>
    <property type="match status" value="2"/>
</dbReference>
<dbReference type="SMART" id="SM00382">
    <property type="entry name" value="AAA"/>
    <property type="match status" value="2"/>
</dbReference>
<dbReference type="InterPro" id="IPR003439">
    <property type="entry name" value="ABC_transporter-like_ATP-bd"/>
</dbReference>
<evidence type="ECO:0000256" key="3">
    <source>
        <dbReference type="SAM" id="MobiDB-lite"/>
    </source>
</evidence>
<feature type="compositionally biased region" description="Basic and acidic residues" evidence="3">
    <location>
        <begin position="568"/>
        <end position="577"/>
    </location>
</feature>
<dbReference type="InterPro" id="IPR032524">
    <property type="entry name" value="ABC_tran_C"/>
</dbReference>
<dbReference type="OrthoDB" id="9760950at2"/>
<sequence>MNILSINNLAKIGREKPLFTGVTFGIQEGEKAALIGRNGTGKSTLLATIAGVLVPDEGTVVINKEAGVSYLPQTPSFNPDDTIREHIFKNNSPKLAVIREYEEICEEMGTKEQSAGLQTRYEQIMHKMDSGDLWNYEAQISSILSTLGITDMTRRMGTLSGGMCKKVALAQVLVEDTKLLLLDEPTNHLDITTIFWLQNYLHDTKRSVLMVTHDRWFLDAVCTNIYELARNKLKLYVGNYSQYLEKKETEAEIEANTERRIESVLRFEREWLLRGPCARGTKIKARIQRDEQLINREKFQADKGFTFEVKGKRLGGKVLELHGISKNYPKGYVGANEGESLPLAPAASSATPSNGGHPRNAPEYVPVIKNFSYIFTKGQKIGIFGDNGSGKSTFLNIITGQIAPDSGTVVVGENTKFGYYTQNPVFKDTNLTVLEYIKETAEHMTLNDGKKEVSATKFLEEFGFEGKIQHSPVSTLSGGERKRLYLVRLLLENPNFLVLDEPTNDFDIFTMNILEQFLEGYQGCLLLVSHDRYFMDKTVDSLFIMEEDGNISGFVGKCSEYIDYREEKRKEEKEDSSRASANSTAGGVAGVSPAGEGGEQRSASQGETSPSSQKKKLSFKEQKEFEQLNEEIPALEAEQKSLEEKMASSDFEEVRVAGERYKEIEALLEEKYPRWEELAERA</sequence>
<evidence type="ECO:0000259" key="4">
    <source>
        <dbReference type="PROSITE" id="PS50893"/>
    </source>
</evidence>
<feature type="compositionally biased region" description="Polar residues" evidence="3">
    <location>
        <begin position="601"/>
        <end position="612"/>
    </location>
</feature>
<dbReference type="RefSeq" id="WP_074642462.1">
    <property type="nucleotide sequence ID" value="NZ_FOFU01000003.1"/>
</dbReference>
<dbReference type="GO" id="GO:0016887">
    <property type="term" value="F:ATP hydrolysis activity"/>
    <property type="evidence" value="ECO:0007669"/>
    <property type="project" value="InterPro"/>
</dbReference>
<dbReference type="Pfam" id="PF12848">
    <property type="entry name" value="ABC_tran_Xtn"/>
    <property type="match status" value="1"/>
</dbReference>
<dbReference type="STRING" id="163.SAMN04487775_105194"/>
<feature type="domain" description="ABC transporter" evidence="4">
    <location>
        <begin position="4"/>
        <end position="255"/>
    </location>
</feature>
<evidence type="ECO:0000313" key="6">
    <source>
        <dbReference type="Proteomes" id="UP000182360"/>
    </source>
</evidence>
<organism evidence="5 6">
    <name type="scientific">Treponema bryantii</name>
    <dbReference type="NCBI Taxonomy" id="163"/>
    <lineage>
        <taxon>Bacteria</taxon>
        <taxon>Pseudomonadati</taxon>
        <taxon>Spirochaetota</taxon>
        <taxon>Spirochaetia</taxon>
        <taxon>Spirochaetales</taxon>
        <taxon>Treponemataceae</taxon>
        <taxon>Treponema</taxon>
    </lineage>
</organism>
<dbReference type="PROSITE" id="PS00211">
    <property type="entry name" value="ABC_TRANSPORTER_1"/>
    <property type="match status" value="1"/>
</dbReference>
<dbReference type="SUPFAM" id="SSF52540">
    <property type="entry name" value="P-loop containing nucleoside triphosphate hydrolases"/>
    <property type="match status" value="2"/>
</dbReference>
<dbReference type="Pfam" id="PF16326">
    <property type="entry name" value="ABC_tran_CTD"/>
    <property type="match status" value="1"/>
</dbReference>
<evidence type="ECO:0000256" key="1">
    <source>
        <dbReference type="ARBA" id="ARBA00022741"/>
    </source>
</evidence>
<feature type="domain" description="ABC transporter" evidence="4">
    <location>
        <begin position="341"/>
        <end position="572"/>
    </location>
</feature>
<keyword evidence="6" id="KW-1185">Reference proteome</keyword>
<dbReference type="PANTHER" id="PTHR42855">
    <property type="entry name" value="ABC TRANSPORTER ATP-BINDING SUBUNIT"/>
    <property type="match status" value="1"/>
</dbReference>
<dbReference type="Proteomes" id="UP000182360">
    <property type="component" value="Unassembled WGS sequence"/>
</dbReference>
<dbReference type="InterPro" id="IPR051309">
    <property type="entry name" value="ABCF_ATPase"/>
</dbReference>
<dbReference type="GO" id="GO:0003677">
    <property type="term" value="F:DNA binding"/>
    <property type="evidence" value="ECO:0007669"/>
    <property type="project" value="InterPro"/>
</dbReference>
<dbReference type="InterPro" id="IPR037118">
    <property type="entry name" value="Val-tRNA_synth_C_sf"/>
</dbReference>
<proteinExistence type="predicted"/>
<dbReference type="InterPro" id="IPR017871">
    <property type="entry name" value="ABC_transporter-like_CS"/>
</dbReference>
<dbReference type="InterPro" id="IPR003593">
    <property type="entry name" value="AAA+_ATPase"/>
</dbReference>
<dbReference type="PANTHER" id="PTHR42855:SF1">
    <property type="entry name" value="ABC TRANSPORTER DOMAIN-CONTAINING PROTEIN"/>
    <property type="match status" value="1"/>
</dbReference>
<dbReference type="AlphaFoldDB" id="A0A1H9ES05"/>
<dbReference type="FunFam" id="3.40.50.300:FF:000011">
    <property type="entry name" value="Putative ABC transporter ATP-binding component"/>
    <property type="match status" value="1"/>
</dbReference>
<dbReference type="Gene3D" id="3.40.50.300">
    <property type="entry name" value="P-loop containing nucleotide triphosphate hydrolases"/>
    <property type="match status" value="2"/>
</dbReference>
<evidence type="ECO:0000256" key="2">
    <source>
        <dbReference type="ARBA" id="ARBA00022840"/>
    </source>
</evidence>
<dbReference type="EMBL" id="FOFU01000003">
    <property type="protein sequence ID" value="SEQ27973.1"/>
    <property type="molecule type" value="Genomic_DNA"/>
</dbReference>
<dbReference type="CDD" id="cd03221">
    <property type="entry name" value="ABCF_EF-3"/>
    <property type="match status" value="2"/>
</dbReference>
<reference evidence="5 6" key="1">
    <citation type="submission" date="2016-10" db="EMBL/GenBank/DDBJ databases">
        <authorList>
            <person name="de Groot N.N."/>
        </authorList>
    </citation>
    <scope>NUCLEOTIDE SEQUENCE [LARGE SCALE GENOMIC DNA]</scope>
    <source>
        <strain evidence="5 6">B25</strain>
    </source>
</reference>
<accession>A0A1H9ES05</accession>
<feature type="region of interest" description="Disordered" evidence="3">
    <location>
        <begin position="568"/>
        <end position="651"/>
    </location>
</feature>